<feature type="compositionally biased region" description="Basic residues" evidence="8">
    <location>
        <begin position="484"/>
        <end position="496"/>
    </location>
</feature>
<dbReference type="InterPro" id="IPR036409">
    <property type="entry name" value="Aldolase_II/adducin_N_sf"/>
</dbReference>
<dbReference type="GO" id="GO:0019509">
    <property type="term" value="P:L-methionine salvage from methylthioadenosine"/>
    <property type="evidence" value="ECO:0007669"/>
    <property type="project" value="UniProtKB-UniRule"/>
</dbReference>
<dbReference type="GO" id="GO:0008270">
    <property type="term" value="F:zinc ion binding"/>
    <property type="evidence" value="ECO:0007669"/>
    <property type="project" value="UniProtKB-UniRule"/>
</dbReference>
<name>A0A9Q8WEY0_9PEZI</name>
<evidence type="ECO:0000256" key="6">
    <source>
        <dbReference type="ARBA" id="ARBA00023239"/>
    </source>
</evidence>
<evidence type="ECO:0000256" key="8">
    <source>
        <dbReference type="SAM" id="MobiDB-lite"/>
    </source>
</evidence>
<protein>
    <recommendedName>
        <fullName evidence="7">Methylthioribulose-1-phosphate dehydratase</fullName>
        <shortName evidence="7">MTRu-1-P dehydratase</shortName>
        <ecNumber evidence="7">4.2.1.109</ecNumber>
    </recommendedName>
</protein>
<feature type="region of interest" description="Disordered" evidence="8">
    <location>
        <begin position="480"/>
        <end position="510"/>
    </location>
</feature>
<keyword evidence="11" id="KW-1185">Reference proteome</keyword>
<evidence type="ECO:0000256" key="7">
    <source>
        <dbReference type="HAMAP-Rule" id="MF_03116"/>
    </source>
</evidence>
<dbReference type="HAMAP" id="MF_03116">
    <property type="entry name" value="Salvage_MtnB_euk"/>
    <property type="match status" value="1"/>
</dbReference>
<keyword evidence="4 7" id="KW-0862">Zinc</keyword>
<evidence type="ECO:0000313" key="10">
    <source>
        <dbReference type="EMBL" id="UQC80135.1"/>
    </source>
</evidence>
<dbReference type="FunFam" id="3.40.225.10:FF:000003">
    <property type="entry name" value="Methylthioribulose-1-phosphate dehydratase"/>
    <property type="match status" value="1"/>
</dbReference>
<feature type="binding site" evidence="7">
    <location>
        <position position="433"/>
    </location>
    <ligand>
        <name>Zn(2+)</name>
        <dbReference type="ChEBI" id="CHEBI:29105"/>
    </ligand>
</feature>
<dbReference type="EMBL" id="CP019475">
    <property type="protein sequence ID" value="UQC80135.1"/>
    <property type="molecule type" value="Genomic_DNA"/>
</dbReference>
<comment type="similarity">
    <text evidence="7">Belongs to the aldolase class II family. MtnB subfamily.</text>
</comment>
<proteinExistence type="inferred from homology"/>
<comment type="cofactor">
    <cofactor evidence="7">
        <name>Zn(2+)</name>
        <dbReference type="ChEBI" id="CHEBI:29105"/>
    </cofactor>
    <text evidence="7">Binds 1 zinc ion per subunit.</text>
</comment>
<comment type="subcellular location">
    <subcellularLocation>
        <location evidence="7">Cytoplasm</location>
    </subcellularLocation>
</comment>
<dbReference type="GO" id="GO:0005737">
    <property type="term" value="C:cytoplasm"/>
    <property type="evidence" value="ECO:0007669"/>
    <property type="project" value="UniProtKB-SubCell"/>
</dbReference>
<evidence type="ECO:0000256" key="5">
    <source>
        <dbReference type="ARBA" id="ARBA00023167"/>
    </source>
</evidence>
<dbReference type="InterPro" id="IPR017714">
    <property type="entry name" value="MethylthioRu-1-P_deHdtase_MtnB"/>
</dbReference>
<dbReference type="SMART" id="SM01007">
    <property type="entry name" value="Aldolase_II"/>
    <property type="match status" value="1"/>
</dbReference>
<keyword evidence="6 7" id="KW-0456">Lyase</keyword>
<comment type="pathway">
    <text evidence="7">Amino-acid biosynthesis; L-methionine biosynthesis via salvage pathway; L-methionine from S-methyl-5-thio-alpha-D-ribose 1-phosphate: step 2/6.</text>
</comment>
<evidence type="ECO:0000259" key="9">
    <source>
        <dbReference type="SMART" id="SM01007"/>
    </source>
</evidence>
<comment type="function">
    <text evidence="7">Catalyzes the dehydration of methylthioribulose-1-phosphate (MTRu-1-P) into 2,3-diketo-5-methylthiopentyl-1-phosphate (DK-MTP-1-P).</text>
</comment>
<feature type="binding site" evidence="7">
    <location>
        <position position="326"/>
    </location>
    <ligand>
        <name>substrate</name>
    </ligand>
</feature>
<keyword evidence="5 7" id="KW-0486">Methionine biosynthesis</keyword>
<dbReference type="GO" id="GO:0046570">
    <property type="term" value="F:methylthioribulose 1-phosphate dehydratase activity"/>
    <property type="evidence" value="ECO:0007669"/>
    <property type="project" value="UniProtKB-UniRule"/>
</dbReference>
<organism evidence="10 11">
    <name type="scientific">Colletotrichum lupini</name>
    <dbReference type="NCBI Taxonomy" id="145971"/>
    <lineage>
        <taxon>Eukaryota</taxon>
        <taxon>Fungi</taxon>
        <taxon>Dikarya</taxon>
        <taxon>Ascomycota</taxon>
        <taxon>Pezizomycotina</taxon>
        <taxon>Sordariomycetes</taxon>
        <taxon>Hypocreomycetidae</taxon>
        <taxon>Glomerellales</taxon>
        <taxon>Glomerellaceae</taxon>
        <taxon>Colletotrichum</taxon>
        <taxon>Colletotrichum acutatum species complex</taxon>
    </lineage>
</organism>
<feature type="active site" description="Proton donor/acceptor" evidence="7">
    <location>
        <position position="376"/>
    </location>
</feature>
<dbReference type="AlphaFoldDB" id="A0A9Q8WEY0"/>
<dbReference type="PANTHER" id="PTHR10640">
    <property type="entry name" value="METHYLTHIORIBULOSE-1-PHOSPHATE DEHYDRATASE"/>
    <property type="match status" value="1"/>
</dbReference>
<reference evidence="10" key="1">
    <citation type="journal article" date="2021" name="Mol. Plant Microbe Interact.">
        <title>Complete Genome Sequence of the Plant-Pathogenic Fungus Colletotrichum lupini.</title>
        <authorList>
            <person name="Baroncelli R."/>
            <person name="Pensec F."/>
            <person name="Da Lio D."/>
            <person name="Boufleur T."/>
            <person name="Vicente I."/>
            <person name="Sarrocco S."/>
            <person name="Picot A."/>
            <person name="Baraldi E."/>
            <person name="Sukno S."/>
            <person name="Thon M."/>
            <person name="Le Floch G."/>
        </authorList>
    </citation>
    <scope>NUCLEOTIDE SEQUENCE</scope>
    <source>
        <strain evidence="10">IMI 504893</strain>
    </source>
</reference>
<evidence type="ECO:0000256" key="2">
    <source>
        <dbReference type="ARBA" id="ARBA00022605"/>
    </source>
</evidence>
<sequence length="544" mass="60981">MKSDWCIALRSMHSAIAAPLELPLPFTALLISHTICLDLSQRLIDTRTTRSRLGFTGSIDRKDIRFGQACLTPNQPQPATGLAADSSPHHLLVPVPFFQCLNPCYETLSIPPSYLPAMTRCPFVVGAADGPELRESQLFGVEEERSVPLRARHVGKATTATGSTLLPPHSASYELVWLRNRELRFSWIPEKQFSRAKSSITEYHNSRTPRSLPRLPRETHLRSQSTMASTTEIENPDLLVTSNDPEHPANLIPSLCAKFWTLGWVTGTGGGCSIRNDDLVYLAPSGVQKELMKPQDIYVLSLAAQEASLKNRVYLRSPPSYKPSQCTPLFLAAFTRRGAGCCIHTHSHWAVLVTLILEGQGRAGGNDKLFEINNIEQIKGFGKGFRKQGNLGYHDTLRIPVIENTAHEEDLTEFLEEAMDKYPDTYAVLVRRHGVYVWGDNVHKAKTQCESLDYLFQLAVEMKQLGIPWISDIPGSLTDDLRLKPNRHPSKSKSHRAPNPDNLARSNASDPLVTWNMRSTQYMDRMSHKNTNTFKHARTTRKTL</sequence>
<dbReference type="InterPro" id="IPR001303">
    <property type="entry name" value="Aldolase_II/adducin_N"/>
</dbReference>
<feature type="binding site" evidence="7">
    <location>
        <position position="346"/>
    </location>
    <ligand>
        <name>Zn(2+)</name>
        <dbReference type="ChEBI" id="CHEBI:29105"/>
    </ligand>
</feature>
<evidence type="ECO:0000256" key="3">
    <source>
        <dbReference type="ARBA" id="ARBA00022723"/>
    </source>
</evidence>
<evidence type="ECO:0000256" key="1">
    <source>
        <dbReference type="ARBA" id="ARBA00022490"/>
    </source>
</evidence>
<dbReference type="NCBIfam" id="TIGR03328">
    <property type="entry name" value="salvage_mtnB"/>
    <property type="match status" value="1"/>
</dbReference>
<dbReference type="InterPro" id="IPR027514">
    <property type="entry name" value="Salvage_MtnB_euk"/>
</dbReference>
<keyword evidence="1 7" id="KW-0963">Cytoplasm</keyword>
<keyword evidence="3 7" id="KW-0479">Metal-binding</keyword>
<accession>A0A9Q8WEY0</accession>
<gene>
    <name evidence="7" type="primary">MDE1</name>
    <name evidence="10" type="ORF">CLUP02_05617</name>
</gene>
<dbReference type="SUPFAM" id="SSF53639">
    <property type="entry name" value="AraD/HMP-PK domain-like"/>
    <property type="match status" value="1"/>
</dbReference>
<dbReference type="Gene3D" id="3.40.225.10">
    <property type="entry name" value="Class II aldolase/adducin N-terminal domain"/>
    <property type="match status" value="1"/>
</dbReference>
<evidence type="ECO:0000256" key="4">
    <source>
        <dbReference type="ARBA" id="ARBA00022833"/>
    </source>
</evidence>
<dbReference type="EC" id="4.2.1.109" evidence="7"/>
<feature type="domain" description="Class II aldolase/adducin N-terminal" evidence="9">
    <location>
        <begin position="250"/>
        <end position="460"/>
    </location>
</feature>
<comment type="catalytic activity">
    <reaction evidence="7">
        <text>5-(methylsulfanyl)-D-ribulose 1-phosphate = 5-methylsulfanyl-2,3-dioxopentyl phosphate + H2O</text>
        <dbReference type="Rhea" id="RHEA:15549"/>
        <dbReference type="ChEBI" id="CHEBI:15377"/>
        <dbReference type="ChEBI" id="CHEBI:58548"/>
        <dbReference type="ChEBI" id="CHEBI:58828"/>
        <dbReference type="EC" id="4.2.1.109"/>
    </reaction>
</comment>
<dbReference type="Proteomes" id="UP000830671">
    <property type="component" value="Chromosome 3"/>
</dbReference>
<evidence type="ECO:0000313" key="11">
    <source>
        <dbReference type="Proteomes" id="UP000830671"/>
    </source>
</evidence>
<keyword evidence="2 7" id="KW-0028">Amino-acid biosynthesis</keyword>
<dbReference type="Pfam" id="PF00596">
    <property type="entry name" value="Aldolase_II"/>
    <property type="match status" value="1"/>
</dbReference>
<feature type="binding site" evidence="7">
    <location>
        <position position="344"/>
    </location>
    <ligand>
        <name>Zn(2+)</name>
        <dbReference type="ChEBI" id="CHEBI:29105"/>
    </ligand>
</feature>
<dbReference type="PANTHER" id="PTHR10640:SF7">
    <property type="entry name" value="METHYLTHIORIBULOSE-1-PHOSPHATE DEHYDRATASE"/>
    <property type="match status" value="1"/>
</dbReference>